<organism evidence="1">
    <name type="scientific">marine sediment metagenome</name>
    <dbReference type="NCBI Taxonomy" id="412755"/>
    <lineage>
        <taxon>unclassified sequences</taxon>
        <taxon>metagenomes</taxon>
        <taxon>ecological metagenomes</taxon>
    </lineage>
</organism>
<gene>
    <name evidence="1" type="ORF">LCGC14_1059860</name>
</gene>
<dbReference type="AlphaFoldDB" id="A0A0F9QS96"/>
<reference evidence="1" key="1">
    <citation type="journal article" date="2015" name="Nature">
        <title>Complex archaea that bridge the gap between prokaryotes and eukaryotes.</title>
        <authorList>
            <person name="Spang A."/>
            <person name="Saw J.H."/>
            <person name="Jorgensen S.L."/>
            <person name="Zaremba-Niedzwiedzka K."/>
            <person name="Martijn J."/>
            <person name="Lind A.E."/>
            <person name="van Eijk R."/>
            <person name="Schleper C."/>
            <person name="Guy L."/>
            <person name="Ettema T.J."/>
        </authorList>
    </citation>
    <scope>NUCLEOTIDE SEQUENCE</scope>
</reference>
<evidence type="ECO:0000313" key="1">
    <source>
        <dbReference type="EMBL" id="KKN08118.1"/>
    </source>
</evidence>
<dbReference type="EMBL" id="LAZR01004491">
    <property type="protein sequence ID" value="KKN08118.1"/>
    <property type="molecule type" value="Genomic_DNA"/>
</dbReference>
<protein>
    <submittedName>
        <fullName evidence="1">Uncharacterized protein</fullName>
    </submittedName>
</protein>
<accession>A0A0F9QS96</accession>
<sequence length="88" mass="10578">MPFRAGRFHRIPYHELEEAQKQLGITFHTYEEWLTFDEYVDNLKMFKHLGTDYWYAHQDTDSGMDGKHKCLFGFVNQKDALAFKLMLE</sequence>
<proteinExistence type="predicted"/>
<comment type="caution">
    <text evidence="1">The sequence shown here is derived from an EMBL/GenBank/DDBJ whole genome shotgun (WGS) entry which is preliminary data.</text>
</comment>
<name>A0A0F9QS96_9ZZZZ</name>